<dbReference type="Proteomes" id="UP001209854">
    <property type="component" value="Unassembled WGS sequence"/>
</dbReference>
<dbReference type="EMBL" id="JAPFCC010000001">
    <property type="protein sequence ID" value="MCW7552133.1"/>
    <property type="molecule type" value="Genomic_DNA"/>
</dbReference>
<organism evidence="1 2">
    <name type="scientific">Endozoicomonas gorgoniicola</name>
    <dbReference type="NCBI Taxonomy" id="1234144"/>
    <lineage>
        <taxon>Bacteria</taxon>
        <taxon>Pseudomonadati</taxon>
        <taxon>Pseudomonadota</taxon>
        <taxon>Gammaproteobacteria</taxon>
        <taxon>Oceanospirillales</taxon>
        <taxon>Endozoicomonadaceae</taxon>
        <taxon>Endozoicomonas</taxon>
    </lineage>
</organism>
<protein>
    <submittedName>
        <fullName evidence="1">DUF3168 domain-containing protein</fullName>
    </submittedName>
</protein>
<reference evidence="1 2" key="1">
    <citation type="submission" date="2022-10" db="EMBL/GenBank/DDBJ databases">
        <title>High-quality genome sequences of two octocoral-associated bacteria, Endozoicomonas euniceicola EF212 and Endozoicomonas gorgoniicola PS125.</title>
        <authorList>
            <person name="Chiou Y.-J."/>
            <person name="Chen Y.-H."/>
        </authorList>
    </citation>
    <scope>NUCLEOTIDE SEQUENCE [LARGE SCALE GENOMIC DNA]</scope>
    <source>
        <strain evidence="1 2">PS125</strain>
    </source>
</reference>
<proteinExistence type="predicted"/>
<dbReference type="Pfam" id="PF11367">
    <property type="entry name" value="Tail_completion_gp17"/>
    <property type="match status" value="1"/>
</dbReference>
<gene>
    <name evidence="1" type="ORF">NX722_05630</name>
</gene>
<sequence>MILEQGLFDHLKKHLNASIYGQLRGERLPAVVYTLISSPVETSLSIVDNVCASRYQIDCYSRKYIQVKQLATSVINALHQHRGSLGDYPIQLCLLENRQDGFEDQPCLHRQILSFVIYH</sequence>
<keyword evidence="2" id="KW-1185">Reference proteome</keyword>
<evidence type="ECO:0000313" key="1">
    <source>
        <dbReference type="EMBL" id="MCW7552133.1"/>
    </source>
</evidence>
<comment type="caution">
    <text evidence="1">The sequence shown here is derived from an EMBL/GenBank/DDBJ whole genome shotgun (WGS) entry which is preliminary data.</text>
</comment>
<name>A0ABT3MSQ6_9GAMM</name>
<accession>A0ABT3MSQ6</accession>
<dbReference type="RefSeq" id="WP_262567111.1">
    <property type="nucleotide sequence ID" value="NZ_JAPFCC010000001.1"/>
</dbReference>
<evidence type="ECO:0000313" key="2">
    <source>
        <dbReference type="Proteomes" id="UP001209854"/>
    </source>
</evidence>
<dbReference type="InterPro" id="IPR021508">
    <property type="entry name" value="Gp17-like"/>
</dbReference>